<feature type="domain" description="PAC" evidence="2">
    <location>
        <begin position="97"/>
        <end position="150"/>
    </location>
</feature>
<dbReference type="InterPro" id="IPR013656">
    <property type="entry name" value="PAS_4"/>
</dbReference>
<dbReference type="InterPro" id="IPR001610">
    <property type="entry name" value="PAC"/>
</dbReference>
<feature type="domain" description="GGDEF" evidence="4">
    <location>
        <begin position="436"/>
        <end position="569"/>
    </location>
</feature>
<dbReference type="AlphaFoldDB" id="A0A1X9ML67"/>
<dbReference type="PANTHER" id="PTHR44757">
    <property type="entry name" value="DIGUANYLATE CYCLASE DGCP"/>
    <property type="match status" value="1"/>
</dbReference>
<dbReference type="InterPro" id="IPR035965">
    <property type="entry name" value="PAS-like_dom_sf"/>
</dbReference>
<evidence type="ECO:0000259" key="4">
    <source>
        <dbReference type="PROSITE" id="PS50887"/>
    </source>
</evidence>
<dbReference type="Pfam" id="PF00990">
    <property type="entry name" value="GGDEF"/>
    <property type="match status" value="1"/>
</dbReference>
<dbReference type="KEGG" id="bkw:BkAM31D_23205"/>
<dbReference type="STRING" id="199441.BkAM31D_23205"/>
<dbReference type="EMBL" id="CP020814">
    <property type="protein sequence ID" value="ARK32541.1"/>
    <property type="molecule type" value="Genomic_DNA"/>
</dbReference>
<feature type="domain" description="PAC" evidence="2">
    <location>
        <begin position="354"/>
        <end position="406"/>
    </location>
</feature>
<dbReference type="Pfam" id="PF08447">
    <property type="entry name" value="PAS_3"/>
    <property type="match status" value="2"/>
</dbReference>
<dbReference type="Pfam" id="PF08448">
    <property type="entry name" value="PAS_4"/>
    <property type="match status" value="1"/>
</dbReference>
<dbReference type="Gene3D" id="3.30.70.270">
    <property type="match status" value="1"/>
</dbReference>
<dbReference type="SUPFAM" id="SSF55785">
    <property type="entry name" value="PYP-like sensor domain (PAS domain)"/>
    <property type="match status" value="3"/>
</dbReference>
<accession>A0A1X9ML67</accession>
<dbReference type="NCBIfam" id="TIGR00254">
    <property type="entry name" value="GGDEF"/>
    <property type="match status" value="1"/>
</dbReference>
<dbReference type="CDD" id="cd00130">
    <property type="entry name" value="PAS"/>
    <property type="match status" value="3"/>
</dbReference>
<evidence type="ECO:0000313" key="5">
    <source>
        <dbReference type="EMBL" id="ARK32541.1"/>
    </source>
</evidence>
<dbReference type="Pfam" id="PF07238">
    <property type="entry name" value="PilZ"/>
    <property type="match status" value="1"/>
</dbReference>
<dbReference type="GO" id="GO:0035438">
    <property type="term" value="F:cyclic-di-GMP binding"/>
    <property type="evidence" value="ECO:0007669"/>
    <property type="project" value="InterPro"/>
</dbReference>
<protein>
    <submittedName>
        <fullName evidence="5">Phytochrome-like protein cph2</fullName>
    </submittedName>
</protein>
<feature type="domain" description="PAS" evidence="1">
    <location>
        <begin position="27"/>
        <end position="96"/>
    </location>
</feature>
<dbReference type="InterPro" id="IPR052155">
    <property type="entry name" value="Biofilm_reg_signaling"/>
</dbReference>
<dbReference type="PROSITE" id="PS50112">
    <property type="entry name" value="PAS"/>
    <property type="match status" value="2"/>
</dbReference>
<dbReference type="CDD" id="cd01948">
    <property type="entry name" value="EAL"/>
    <property type="match status" value="1"/>
</dbReference>
<dbReference type="Gene3D" id="3.20.20.450">
    <property type="entry name" value="EAL domain"/>
    <property type="match status" value="1"/>
</dbReference>
<dbReference type="SUPFAM" id="SSF55073">
    <property type="entry name" value="Nucleotide cyclase"/>
    <property type="match status" value="1"/>
</dbReference>
<evidence type="ECO:0000259" key="1">
    <source>
        <dbReference type="PROSITE" id="PS50112"/>
    </source>
</evidence>
<dbReference type="SMART" id="SM00086">
    <property type="entry name" value="PAC"/>
    <property type="match status" value="3"/>
</dbReference>
<dbReference type="SMART" id="SM00052">
    <property type="entry name" value="EAL"/>
    <property type="match status" value="1"/>
</dbReference>
<dbReference type="Gene3D" id="3.30.450.20">
    <property type="entry name" value="PAS domain"/>
    <property type="match status" value="3"/>
</dbReference>
<dbReference type="InterPro" id="IPR035919">
    <property type="entry name" value="EAL_sf"/>
</dbReference>
<dbReference type="NCBIfam" id="TIGR00229">
    <property type="entry name" value="sensory_box"/>
    <property type="match status" value="3"/>
</dbReference>
<dbReference type="InterPro" id="IPR000160">
    <property type="entry name" value="GGDEF_dom"/>
</dbReference>
<evidence type="ECO:0000259" key="2">
    <source>
        <dbReference type="PROSITE" id="PS50113"/>
    </source>
</evidence>
<dbReference type="SMART" id="SM00267">
    <property type="entry name" value="GGDEF"/>
    <property type="match status" value="1"/>
</dbReference>
<dbReference type="InterPro" id="IPR043128">
    <property type="entry name" value="Rev_trsase/Diguanyl_cyclase"/>
</dbReference>
<dbReference type="PROSITE" id="PS50883">
    <property type="entry name" value="EAL"/>
    <property type="match status" value="1"/>
</dbReference>
<dbReference type="RefSeq" id="WP_066160222.1">
    <property type="nucleotide sequence ID" value="NZ_CP020814.1"/>
</dbReference>
<dbReference type="InterPro" id="IPR000700">
    <property type="entry name" value="PAS-assoc_C"/>
</dbReference>
<dbReference type="InterPro" id="IPR009875">
    <property type="entry name" value="PilZ_domain"/>
</dbReference>
<dbReference type="Proteomes" id="UP000193006">
    <property type="component" value="Chromosome"/>
</dbReference>
<dbReference type="SMART" id="SM00091">
    <property type="entry name" value="PAS"/>
    <property type="match status" value="2"/>
</dbReference>
<proteinExistence type="predicted"/>
<evidence type="ECO:0000259" key="3">
    <source>
        <dbReference type="PROSITE" id="PS50883"/>
    </source>
</evidence>
<sequence>MGRFKFLKYKKKDYHSETNIDDHYLLNNKTFESLFENYPDAVFTLDRNGHLLNYNSSVKRIFGCDDNDLKRDFRKYLFKDNQVQRTNRLQKALNGEAQKFTSVVRLKNGELLHAEVSYTPIFSGDKQVLGIYGIARDITKDVENEKAILKIKSNLELAQQVAKIGSWEYDIIEDESFWSNQTYQIYGIDEASGYVPTYNKVLKRIHPDDQEYFDFIFTNSIKNCESYNMEFRISRVDGSTIHVYEQAEVILDENKQPIRIIGFIQDITKRKMVENKLSESEQRFKNIYTNLEAGIWSFDVSRNEFILISPGVEVVTGYTSDQFKHDIAWESIIHGDDLPKYRKLQPILQNGESLNHQYRIIHKCGEIRWVQDQTIPVLDDNGNLIRIDGIITNITELKVYEERITHFAYHDILTNLPNKRMFDDLIQSLVKSKDPINFTLLYLNLDRLGNINDTLGYEIGDKLLQEFTKRINTLLDDTSLIARLDGDEFSIILYDFKEKEYPVAIAREIIKLLKEPFYVDDYELYISSSIGISNFPHDGESKEELLKNARAALNRAKEMGKNNYQIYSASLNISSFKLYTLERDLHKAIQNEELYLDFQPRVDTATGKMVSAEALVRWEHPIWGQVSPGEFIPLAEESELILDIGDWVLEKVCSYLQKWSENKSPIVPISINVSAKRFLRNDLISKMKYVLEKTNTDPKFIELEITETTLVYNEETVSQVIQSLREMGIRIALDDFGTGFSSLTYLKNYPIDTIKIDQSFIQNINIAKSDEMIIKSIIFLAKGLDLNVVAEGVETNDQLTFLKQQECDEIQGYLFSKPVDEKRFEQLLKNKVLKVNNSLQNQENIENRRKYYRINLLFPLSSNMSLTSINGKSVELGKTEVLIEDIGIGGLRFLSNINLPVRPDVILEFETLIMEHIVKLQGHIVWKQEVNDLYQYGLQFTINEVERDKLVKLLNNFQIQLRKNPLVQDCHFIQEDKMNYLKIKK</sequence>
<dbReference type="InterPro" id="IPR000014">
    <property type="entry name" value="PAS"/>
</dbReference>
<name>A0A1X9ML67_9BACI</name>
<feature type="domain" description="PAS" evidence="1">
    <location>
        <begin position="280"/>
        <end position="352"/>
    </location>
</feature>
<gene>
    <name evidence="5" type="primary">cph2_5</name>
    <name evidence="5" type="ORF">BkAM31D_23205</name>
</gene>
<feature type="domain" description="PAC" evidence="2">
    <location>
        <begin position="227"/>
        <end position="279"/>
    </location>
</feature>
<dbReference type="PANTHER" id="PTHR44757:SF2">
    <property type="entry name" value="BIOFILM ARCHITECTURE MAINTENANCE PROTEIN MBAA"/>
    <property type="match status" value="1"/>
</dbReference>
<dbReference type="Gene3D" id="2.10.70.100">
    <property type="match status" value="1"/>
</dbReference>
<dbReference type="InterPro" id="IPR013655">
    <property type="entry name" value="PAS_fold_3"/>
</dbReference>
<dbReference type="InterPro" id="IPR001633">
    <property type="entry name" value="EAL_dom"/>
</dbReference>
<evidence type="ECO:0000313" key="6">
    <source>
        <dbReference type="Proteomes" id="UP000193006"/>
    </source>
</evidence>
<feature type="domain" description="EAL" evidence="3">
    <location>
        <begin position="578"/>
        <end position="832"/>
    </location>
</feature>
<dbReference type="PROSITE" id="PS50113">
    <property type="entry name" value="PAC"/>
    <property type="match status" value="3"/>
</dbReference>
<dbReference type="PROSITE" id="PS50887">
    <property type="entry name" value="GGDEF"/>
    <property type="match status" value="1"/>
</dbReference>
<reference evidence="5 6" key="1">
    <citation type="submission" date="2017-04" db="EMBL/GenBank/DDBJ databases">
        <title>Bacillus krulwichiae AM31D Genome sequencing and assembly.</title>
        <authorList>
            <person name="Krulwich T.A."/>
            <person name="Anastor L."/>
            <person name="Ehrlich R."/>
            <person name="Ehrlich G.D."/>
            <person name="Janto B."/>
        </authorList>
    </citation>
    <scope>NUCLEOTIDE SEQUENCE [LARGE SCALE GENOMIC DNA]</scope>
    <source>
        <strain evidence="5 6">AM31D</strain>
    </source>
</reference>
<dbReference type="InterPro" id="IPR029787">
    <property type="entry name" value="Nucleotide_cyclase"/>
</dbReference>
<dbReference type="Pfam" id="PF00563">
    <property type="entry name" value="EAL"/>
    <property type="match status" value="1"/>
</dbReference>
<dbReference type="CDD" id="cd01949">
    <property type="entry name" value="GGDEF"/>
    <property type="match status" value="1"/>
</dbReference>
<keyword evidence="6" id="KW-1185">Reference proteome</keyword>
<dbReference type="FunFam" id="3.20.20.450:FF:000001">
    <property type="entry name" value="Cyclic di-GMP phosphodiesterase yahA"/>
    <property type="match status" value="1"/>
</dbReference>
<organism evidence="5 6">
    <name type="scientific">Halalkalibacter krulwichiae</name>
    <dbReference type="NCBI Taxonomy" id="199441"/>
    <lineage>
        <taxon>Bacteria</taxon>
        <taxon>Bacillati</taxon>
        <taxon>Bacillota</taxon>
        <taxon>Bacilli</taxon>
        <taxon>Bacillales</taxon>
        <taxon>Bacillaceae</taxon>
        <taxon>Halalkalibacter</taxon>
    </lineage>
</organism>
<dbReference type="SUPFAM" id="SSF141868">
    <property type="entry name" value="EAL domain-like"/>
    <property type="match status" value="1"/>
</dbReference>